<reference evidence="2" key="2">
    <citation type="submission" date="2015-01" db="EMBL/GenBank/DDBJ databases">
        <title>Evolutionary Origins and Diversification of the Mycorrhizal Mutualists.</title>
        <authorList>
            <consortium name="DOE Joint Genome Institute"/>
            <consortium name="Mycorrhizal Genomics Consortium"/>
            <person name="Kohler A."/>
            <person name="Kuo A."/>
            <person name="Nagy L.G."/>
            <person name="Floudas D."/>
            <person name="Copeland A."/>
            <person name="Barry K.W."/>
            <person name="Cichocki N."/>
            <person name="Veneault-Fourrey C."/>
            <person name="LaButti K."/>
            <person name="Lindquist E.A."/>
            <person name="Lipzen A."/>
            <person name="Lundell T."/>
            <person name="Morin E."/>
            <person name="Murat C."/>
            <person name="Riley R."/>
            <person name="Ohm R."/>
            <person name="Sun H."/>
            <person name="Tunlid A."/>
            <person name="Henrissat B."/>
            <person name="Grigoriev I.V."/>
            <person name="Hibbett D.S."/>
            <person name="Martin F."/>
        </authorList>
    </citation>
    <scope>NUCLEOTIDE SEQUENCE [LARGE SCALE GENOMIC DNA]</scope>
    <source>
        <strain evidence="2">h7</strain>
    </source>
</reference>
<keyword evidence="2" id="KW-1185">Reference proteome</keyword>
<dbReference type="AlphaFoldDB" id="A0A0C2YQJ6"/>
<name>A0A0C2YQJ6_HEBCY</name>
<evidence type="ECO:0000313" key="2">
    <source>
        <dbReference type="Proteomes" id="UP000053424"/>
    </source>
</evidence>
<protein>
    <recommendedName>
        <fullName evidence="3">Arrestin-like N-terminal domain-containing protein</fullName>
    </recommendedName>
</protein>
<evidence type="ECO:0000313" key="1">
    <source>
        <dbReference type="EMBL" id="KIM43282.1"/>
    </source>
</evidence>
<reference evidence="1 2" key="1">
    <citation type="submission" date="2014-04" db="EMBL/GenBank/DDBJ databases">
        <authorList>
            <consortium name="DOE Joint Genome Institute"/>
            <person name="Kuo A."/>
            <person name="Gay G."/>
            <person name="Dore J."/>
            <person name="Kohler A."/>
            <person name="Nagy L.G."/>
            <person name="Floudas D."/>
            <person name="Copeland A."/>
            <person name="Barry K.W."/>
            <person name="Cichocki N."/>
            <person name="Veneault-Fourrey C."/>
            <person name="LaButti K."/>
            <person name="Lindquist E.A."/>
            <person name="Lipzen A."/>
            <person name="Lundell T."/>
            <person name="Morin E."/>
            <person name="Murat C."/>
            <person name="Sun H."/>
            <person name="Tunlid A."/>
            <person name="Henrissat B."/>
            <person name="Grigoriev I.V."/>
            <person name="Hibbett D.S."/>
            <person name="Martin F."/>
            <person name="Nordberg H.P."/>
            <person name="Cantor M.N."/>
            <person name="Hua S.X."/>
        </authorList>
    </citation>
    <scope>NUCLEOTIDE SEQUENCE [LARGE SCALE GENOMIC DNA]</scope>
    <source>
        <strain evidence="2">h7</strain>
    </source>
</reference>
<evidence type="ECO:0008006" key="3">
    <source>
        <dbReference type="Google" id="ProtNLM"/>
    </source>
</evidence>
<dbReference type="EMBL" id="KN831776">
    <property type="protein sequence ID" value="KIM43282.1"/>
    <property type="molecule type" value="Genomic_DNA"/>
</dbReference>
<dbReference type="HOGENOM" id="CLU_049916_0_0_1"/>
<sequence length="438" mass="48217">MDFELSCPSSDLPGYSPSAPLPSYSCELSCGERRLEHTPRSRSGHLQPSSVFVKKAGKTTIILNDQHEGVTVPSYGRQALIHGNLVLEKSESILEVVIKVEAKLDTTVSDGGAQSSKLLNDSYTLWSHRSQPSGTCPSQIPFSMPLPATFKHNGETSPLPPSYNAGFFSVPSLFVRSSYNIHVIISRIRHRKVDIWPKTKHILIPFTYAPRTRSHRPIIPSPCFFSSVKTSPEEWYQAVTNLKTRPNAQISPITCHLFVPAGRIYGLTDTIPFHIQLSGSGCTLRDLFSQSVLLDRVMSVDSHNTVASKKTMNTKPLLRVYILRQISVTMRGESSWKNNVIGEGTISPMPPESTTCCSSDDDPCQTEHIDWEGEVRCGSDITVGGFSAANAQVKDFIVLTLSPPSPHSSPLLEMQVTVPIRLVTDSFTETVAIMDHAV</sequence>
<proteinExistence type="predicted"/>
<accession>A0A0C2YQJ6</accession>
<dbReference type="OrthoDB" id="3252135at2759"/>
<gene>
    <name evidence="1" type="ORF">M413DRAFT_444097</name>
</gene>
<dbReference type="Proteomes" id="UP000053424">
    <property type="component" value="Unassembled WGS sequence"/>
</dbReference>
<organism evidence="1 2">
    <name type="scientific">Hebeloma cylindrosporum</name>
    <dbReference type="NCBI Taxonomy" id="76867"/>
    <lineage>
        <taxon>Eukaryota</taxon>
        <taxon>Fungi</taxon>
        <taxon>Dikarya</taxon>
        <taxon>Basidiomycota</taxon>
        <taxon>Agaricomycotina</taxon>
        <taxon>Agaricomycetes</taxon>
        <taxon>Agaricomycetidae</taxon>
        <taxon>Agaricales</taxon>
        <taxon>Agaricineae</taxon>
        <taxon>Hymenogastraceae</taxon>
        <taxon>Hebeloma</taxon>
    </lineage>
</organism>
<dbReference type="STRING" id="686832.A0A0C2YQJ6"/>